<dbReference type="InterPro" id="IPR023116">
    <property type="entry name" value="Phosphonoacetate_hydro_insert"/>
</dbReference>
<dbReference type="Gene3D" id="3.40.720.10">
    <property type="entry name" value="Alkaline Phosphatase, subunit A"/>
    <property type="match status" value="1"/>
</dbReference>
<dbReference type="InterPro" id="IPR012710">
    <property type="entry name" value="Phosphonoacetate_hydro"/>
</dbReference>
<dbReference type="Proteomes" id="UP000320735">
    <property type="component" value="Unassembled WGS sequence"/>
</dbReference>
<dbReference type="EMBL" id="SJPP01000001">
    <property type="protein sequence ID" value="TWU11522.1"/>
    <property type="molecule type" value="Genomic_DNA"/>
</dbReference>
<reference evidence="1 2" key="1">
    <citation type="submission" date="2019-02" db="EMBL/GenBank/DDBJ databases">
        <title>Deep-cultivation of Planctomycetes and their phenomic and genomic characterization uncovers novel biology.</title>
        <authorList>
            <person name="Wiegand S."/>
            <person name="Jogler M."/>
            <person name="Boedeker C."/>
            <person name="Pinto D."/>
            <person name="Vollmers J."/>
            <person name="Rivas-Marin E."/>
            <person name="Kohn T."/>
            <person name="Peeters S.H."/>
            <person name="Heuer A."/>
            <person name="Rast P."/>
            <person name="Oberbeckmann S."/>
            <person name="Bunk B."/>
            <person name="Jeske O."/>
            <person name="Meyerdierks A."/>
            <person name="Storesund J.E."/>
            <person name="Kallscheuer N."/>
            <person name="Luecker S."/>
            <person name="Lage O.M."/>
            <person name="Pohl T."/>
            <person name="Merkel B.J."/>
            <person name="Hornburger P."/>
            <person name="Mueller R.-W."/>
            <person name="Bruemmer F."/>
            <person name="Labrenz M."/>
            <person name="Spormann A.M."/>
            <person name="Op Den Camp H."/>
            <person name="Overmann J."/>
            <person name="Amann R."/>
            <person name="Jetten M.S.M."/>
            <person name="Mascher T."/>
            <person name="Medema M.H."/>
            <person name="Devos D.P."/>
            <person name="Kaster A.-K."/>
            <person name="Ovreas L."/>
            <person name="Rohde M."/>
            <person name="Galperin M.Y."/>
            <person name="Jogler C."/>
        </authorList>
    </citation>
    <scope>NUCLEOTIDE SEQUENCE [LARGE SCALE GENOMIC DNA]</scope>
    <source>
        <strain evidence="1 2">CA54</strain>
    </source>
</reference>
<accession>A0A5C6BII7</accession>
<dbReference type="PANTHER" id="PTHR10151">
    <property type="entry name" value="ECTONUCLEOTIDE PYROPHOSPHATASE/PHOSPHODIESTERASE"/>
    <property type="match status" value="1"/>
</dbReference>
<dbReference type="OrthoDB" id="9771966at2"/>
<dbReference type="RefSeq" id="WP_146369119.1">
    <property type="nucleotide sequence ID" value="NZ_SJPP01000001.1"/>
</dbReference>
<dbReference type="Gene3D" id="3.30.1360.110">
    <property type="entry name" value="Domain 2, Phosphonoacetate Hydrolase"/>
    <property type="match status" value="1"/>
</dbReference>
<dbReference type="SUPFAM" id="SSF53649">
    <property type="entry name" value="Alkaline phosphatase-like"/>
    <property type="match status" value="1"/>
</dbReference>
<dbReference type="AlphaFoldDB" id="A0A5C6BII7"/>
<dbReference type="PANTHER" id="PTHR10151:SF120">
    <property type="entry name" value="BIS(5'-ADENOSYL)-TRIPHOSPHATASE"/>
    <property type="match status" value="1"/>
</dbReference>
<proteinExistence type="predicted"/>
<dbReference type="InterPro" id="IPR002591">
    <property type="entry name" value="Phosphodiest/P_Trfase"/>
</dbReference>
<evidence type="ECO:0000313" key="1">
    <source>
        <dbReference type="EMBL" id="TWU11522.1"/>
    </source>
</evidence>
<dbReference type="GO" id="GO:0047400">
    <property type="term" value="F:phosphonoacetate hydrolase activity"/>
    <property type="evidence" value="ECO:0007669"/>
    <property type="project" value="UniProtKB-EC"/>
</dbReference>
<sequence length="419" mass="45096">MTTSGDISTQEFTINDRTYRPPARPIVVICIDGCADEYLSISIAKGRMPNVARIAGEGYRGLARGALPSFTNVNNSSICTGVTPAVHGICGNFFLDPDTGEEVMMNSAKYLRAETILAAAANAGRKVAMVTAKEKLRDILSHNLTGIAFSAEKANEAQMATHGIDDVEELVGAPTPEIYSGDASLYVLQAGAALVEQGRADFLYLSLTDFMQHKFDPWQEESLEFHAGIDREIGRLLDAGAIVAATADHGMNAKQKTDGSPNVIYLEPLLTEEFDANIKVILPITDPYVAHHGALGSLAMVHLPDSVRTDPVISRLMEIDGITEVHCRASAVRKLELAPDRIGDLVVLSGRDVVLGRSPGHHDLKAVASGLRSHGGRYEEMVPLLVSEPLNDTYRRKASGDPRNFDVFDFAVNGTGAEA</sequence>
<comment type="caution">
    <text evidence="1">The sequence shown here is derived from an EMBL/GenBank/DDBJ whole genome shotgun (WGS) entry which is preliminary data.</text>
</comment>
<dbReference type="CDD" id="cd16018">
    <property type="entry name" value="Enpp"/>
    <property type="match status" value="1"/>
</dbReference>
<organism evidence="1 2">
    <name type="scientific">Symmachiella macrocystis</name>
    <dbReference type="NCBI Taxonomy" id="2527985"/>
    <lineage>
        <taxon>Bacteria</taxon>
        <taxon>Pseudomonadati</taxon>
        <taxon>Planctomycetota</taxon>
        <taxon>Planctomycetia</taxon>
        <taxon>Planctomycetales</taxon>
        <taxon>Planctomycetaceae</taxon>
        <taxon>Symmachiella</taxon>
    </lineage>
</organism>
<gene>
    <name evidence="1" type="primary">phnA</name>
    <name evidence="1" type="ORF">CA54_03290</name>
</gene>
<dbReference type="Pfam" id="PF01663">
    <property type="entry name" value="Phosphodiest"/>
    <property type="match status" value="1"/>
</dbReference>
<protein>
    <submittedName>
        <fullName evidence="1">Phosphonoacetate hydrolase</fullName>
        <ecNumber evidence="1">3.11.1.2</ecNumber>
    </submittedName>
</protein>
<name>A0A5C6BII7_9PLAN</name>
<keyword evidence="2" id="KW-1185">Reference proteome</keyword>
<dbReference type="EC" id="3.11.1.2" evidence="1"/>
<dbReference type="InterPro" id="IPR017850">
    <property type="entry name" value="Alkaline_phosphatase_core_sf"/>
</dbReference>
<dbReference type="NCBIfam" id="TIGR02335">
    <property type="entry name" value="hydr_PhnA"/>
    <property type="match status" value="1"/>
</dbReference>
<keyword evidence="1" id="KW-0378">Hydrolase</keyword>
<evidence type="ECO:0000313" key="2">
    <source>
        <dbReference type="Proteomes" id="UP000320735"/>
    </source>
</evidence>